<accession>A0A3G9J7S8</accession>
<reference evidence="1 2" key="1">
    <citation type="submission" date="2018-11" db="EMBL/GenBank/DDBJ databases">
        <title>Complete genome sequence of Paenibacillus baekrokdamisoli strain KCTC 33723.</title>
        <authorList>
            <person name="Kang S.W."/>
            <person name="Lee K.C."/>
            <person name="Kim K.K."/>
            <person name="Kim J.S."/>
            <person name="Kim D.S."/>
            <person name="Ko S.H."/>
            <person name="Yang S.H."/>
            <person name="Lee J.S."/>
        </authorList>
    </citation>
    <scope>NUCLEOTIDE SEQUENCE [LARGE SCALE GENOMIC DNA]</scope>
    <source>
        <strain evidence="1 2">KCTC 33723</strain>
    </source>
</reference>
<evidence type="ECO:0000313" key="2">
    <source>
        <dbReference type="Proteomes" id="UP000275368"/>
    </source>
</evidence>
<dbReference type="KEGG" id="pbk:Back11_32160"/>
<evidence type="ECO:0000313" key="1">
    <source>
        <dbReference type="EMBL" id="BBH21871.1"/>
    </source>
</evidence>
<dbReference type="AlphaFoldDB" id="A0A3G9J7S8"/>
<dbReference type="RefSeq" id="WP_232016451.1">
    <property type="nucleotide sequence ID" value="NZ_AP019308.1"/>
</dbReference>
<dbReference type="EMBL" id="AP019308">
    <property type="protein sequence ID" value="BBH21871.1"/>
    <property type="molecule type" value="Genomic_DNA"/>
</dbReference>
<dbReference type="InterPro" id="IPR021459">
    <property type="entry name" value="GH101-related"/>
</dbReference>
<dbReference type="Proteomes" id="UP000275368">
    <property type="component" value="Chromosome"/>
</dbReference>
<keyword evidence="2" id="KW-1185">Reference proteome</keyword>
<organism evidence="1 2">
    <name type="scientific">Paenibacillus baekrokdamisoli</name>
    <dbReference type="NCBI Taxonomy" id="1712516"/>
    <lineage>
        <taxon>Bacteria</taxon>
        <taxon>Bacillati</taxon>
        <taxon>Bacillota</taxon>
        <taxon>Bacilli</taxon>
        <taxon>Bacillales</taxon>
        <taxon>Paenibacillaceae</taxon>
        <taxon>Paenibacillus</taxon>
    </lineage>
</organism>
<name>A0A3G9J7S8_9BACL</name>
<protein>
    <submittedName>
        <fullName evidence="1">Uncharacterized protein</fullName>
    </submittedName>
</protein>
<proteinExistence type="predicted"/>
<dbReference type="Pfam" id="PF11308">
    <property type="entry name" value="Glyco_hydro_129"/>
    <property type="match status" value="1"/>
</dbReference>
<sequence>MNKKKTTGTVIAILVVVLATVFTLPALRSEQTPTEQQQAAATGNPPSNVNVKGNDFTFDVHPETAELMMEHEGVKESVSLPLPKQEVLNLKKTNDSVSWSYPRAQMNVAVEKKDDYLHVSFTSTGAEQFEWPKVQGDSYMLPLGEGKFIPSQDPYWKKFLAESDLNFIESFSMRFFAVNKKNFSILYIADDMYNDTIHFNTDPAIRMSVTHEFPSINPNKTYGFRLYVTKNDPVQIATTYRAYIQEHGEFKTLQDKAVANPNVTKLYGAPHIYLWNSQVLTQDNIHWQKLIPVINGPLLQWVNQLLGQYGEDGSKELTSMLQEIKKNGYMDKYQKQTFTAALNNVLTLPQLYNKGLFTHLDKDTQTLLNKGVPRLSEQELYSFNKGLLKSVLQDIVDPIDQWGEEASTDILKDMHESGIQKAWIGLPNWANGLKNPAMVKEANQLGYLIGPYDSYHSIQQNASTDWNTASFEDSSLYDTATIENKKGEKIKGFLGRGRKLNPTLSLPSVKQRVNGILQDGIAFNSWFIDCDATGEIYDDYSKRHPTTASQDLAARLERMRYISEDKNMVIGSEGGNDFASSTIAFAHGIETPVIEWSDPDMRENKTSPYYVGGYWSPAGETPERYSKSVPIKEQYKRIYIDPVYNLPLYKLVYNDSVITTHHWEWGSLKIKGEVGNRMLSELLYNVPPLYHIDKDSWKTNKAMITSYLKVWSPFHEKAITQPMTDFQILSKDRLVQSTSFGDNLKVIVNYSTQDFAYNQQTIKAKTAVVMNGKAASTFDVSAY</sequence>
<gene>
    <name evidence="1" type="ORF">Back11_32160</name>
</gene>